<dbReference type="PROSITE" id="PS00380">
    <property type="entry name" value="RHODANESE_1"/>
    <property type="match status" value="1"/>
</dbReference>
<dbReference type="InterPro" id="IPR001307">
    <property type="entry name" value="Thiosulphate_STrfase_CS"/>
</dbReference>
<proteinExistence type="predicted"/>
<dbReference type="PANTHER" id="PTHR43855">
    <property type="entry name" value="THIOSULFATE SULFURTRANSFERASE"/>
    <property type="match status" value="1"/>
</dbReference>
<dbReference type="EC" id="2.8.1.1" evidence="3"/>
<dbReference type="Pfam" id="PF00581">
    <property type="entry name" value="Rhodanese"/>
    <property type="match status" value="2"/>
</dbReference>
<organism evidence="3 4">
    <name type="scientific">Parendozoicomonas haliclonae</name>
    <dbReference type="NCBI Taxonomy" id="1960125"/>
    <lineage>
        <taxon>Bacteria</taxon>
        <taxon>Pseudomonadati</taxon>
        <taxon>Pseudomonadota</taxon>
        <taxon>Gammaproteobacteria</taxon>
        <taxon>Oceanospirillales</taxon>
        <taxon>Endozoicomonadaceae</taxon>
        <taxon>Parendozoicomonas</taxon>
    </lineage>
</organism>
<dbReference type="SUPFAM" id="SSF52821">
    <property type="entry name" value="Rhodanese/Cell cycle control phosphatase"/>
    <property type="match status" value="2"/>
</dbReference>
<dbReference type="InterPro" id="IPR036873">
    <property type="entry name" value="Rhodanese-like_dom_sf"/>
</dbReference>
<dbReference type="Proteomes" id="UP000196573">
    <property type="component" value="Unassembled WGS sequence"/>
</dbReference>
<evidence type="ECO:0000313" key="4">
    <source>
        <dbReference type="Proteomes" id="UP000196573"/>
    </source>
</evidence>
<reference evidence="3 4" key="1">
    <citation type="submission" date="2017-03" db="EMBL/GenBank/DDBJ databases">
        <authorList>
            <person name="Afonso C.L."/>
            <person name="Miller P.J."/>
            <person name="Scott M.A."/>
            <person name="Spackman E."/>
            <person name="Goraichik I."/>
            <person name="Dimitrov K.M."/>
            <person name="Suarez D.L."/>
            <person name="Swayne D.E."/>
        </authorList>
    </citation>
    <scope>NUCLEOTIDE SEQUENCE [LARGE SCALE GENOMIC DNA]</scope>
    <source>
        <strain evidence="3">SB41UT1</strain>
    </source>
</reference>
<dbReference type="InterPro" id="IPR051126">
    <property type="entry name" value="Thiosulfate_sulfurtransferase"/>
</dbReference>
<dbReference type="InterPro" id="IPR001763">
    <property type="entry name" value="Rhodanese-like_dom"/>
</dbReference>
<feature type="domain" description="Rhodanese" evidence="2">
    <location>
        <begin position="169"/>
        <end position="280"/>
    </location>
</feature>
<dbReference type="SMART" id="SM00450">
    <property type="entry name" value="RHOD"/>
    <property type="match status" value="2"/>
</dbReference>
<dbReference type="PROSITE" id="PS50206">
    <property type="entry name" value="RHODANESE_3"/>
    <property type="match status" value="2"/>
</dbReference>
<sequence>MSSTELPCASPLPAVELLEPEQLLTRLEQSDVLVLDVCNPATYQKLHVPGAVHIAPGELVCGIPPATGMLPAMEQVQAVLNRVGYNPDKLIVVYDDEGGGWAGRLLWTLDLIGHQRLAYLNGGLHAWLKARLPVQEQTVAVEASDFDLTITNPQLRVSAEQIIADLASDSPAITIWDARSPGEYTGEKQFAMRAGHIPGAINFEWTMGMDASRQYRLREDMAQVLEELNLGPDKTIVTHCQTHHRSGFTYLAARLLGYPDIRAYDGSWSEWGNRQDTPITT</sequence>
<evidence type="ECO:0000256" key="1">
    <source>
        <dbReference type="ARBA" id="ARBA00022737"/>
    </source>
</evidence>
<dbReference type="RefSeq" id="WP_207626744.1">
    <property type="nucleotide sequence ID" value="NZ_CBCSCN010000020.1"/>
</dbReference>
<keyword evidence="1" id="KW-0677">Repeat</keyword>
<dbReference type="AlphaFoldDB" id="A0A1X7ARZ1"/>
<dbReference type="GO" id="GO:0004792">
    <property type="term" value="F:thiosulfate-cyanide sulfurtransferase activity"/>
    <property type="evidence" value="ECO:0007669"/>
    <property type="project" value="UniProtKB-EC"/>
</dbReference>
<protein>
    <submittedName>
        <fullName evidence="3">Thiosulfate sulfurtransferase</fullName>
        <ecNumber evidence="3">2.8.1.1</ecNumber>
    </submittedName>
</protein>
<evidence type="ECO:0000313" key="3">
    <source>
        <dbReference type="EMBL" id="SMA50868.1"/>
    </source>
</evidence>
<accession>A0A1X7ARZ1</accession>
<dbReference type="PANTHER" id="PTHR43855:SF1">
    <property type="entry name" value="THIOSULFATE SULFURTRANSFERASE"/>
    <property type="match status" value="1"/>
</dbReference>
<dbReference type="Gene3D" id="3.40.250.10">
    <property type="entry name" value="Rhodanese-like domain"/>
    <property type="match status" value="2"/>
</dbReference>
<name>A0A1X7ARZ1_9GAMM</name>
<dbReference type="CDD" id="cd01448">
    <property type="entry name" value="TST_Repeat_1"/>
    <property type="match status" value="1"/>
</dbReference>
<keyword evidence="3" id="KW-0808">Transferase</keyword>
<gene>
    <name evidence="3" type="primary">rhdA</name>
    <name evidence="3" type="ORF">EHSB41UT_04686</name>
</gene>
<evidence type="ECO:0000259" key="2">
    <source>
        <dbReference type="PROSITE" id="PS50206"/>
    </source>
</evidence>
<feature type="domain" description="Rhodanese" evidence="2">
    <location>
        <begin position="28"/>
        <end position="136"/>
    </location>
</feature>
<keyword evidence="4" id="KW-1185">Reference proteome</keyword>
<dbReference type="CDD" id="cd01449">
    <property type="entry name" value="TST_Repeat_2"/>
    <property type="match status" value="1"/>
</dbReference>
<dbReference type="EMBL" id="FWPT01000018">
    <property type="protein sequence ID" value="SMA50868.1"/>
    <property type="molecule type" value="Genomic_DNA"/>
</dbReference>